<keyword evidence="2" id="KW-1185">Reference proteome</keyword>
<dbReference type="AlphaFoldDB" id="A0AAE3T8M0"/>
<dbReference type="PANTHER" id="PTHR30565:SF9">
    <property type="entry name" value="PROTEIN YCIF"/>
    <property type="match status" value="1"/>
</dbReference>
<organism evidence="1 2">
    <name type="scientific">Psychromarinibacter sediminicola</name>
    <dbReference type="NCBI Taxonomy" id="3033385"/>
    <lineage>
        <taxon>Bacteria</taxon>
        <taxon>Pseudomonadati</taxon>
        <taxon>Pseudomonadota</taxon>
        <taxon>Alphaproteobacteria</taxon>
        <taxon>Rhodobacterales</taxon>
        <taxon>Paracoccaceae</taxon>
        <taxon>Psychromarinibacter</taxon>
    </lineage>
</organism>
<comment type="caution">
    <text evidence="1">The sequence shown here is derived from an EMBL/GenBank/DDBJ whole genome shotgun (WGS) entry which is preliminary data.</text>
</comment>
<proteinExistence type="predicted"/>
<dbReference type="EMBL" id="JARGYC010000030">
    <property type="protein sequence ID" value="MDF0601565.1"/>
    <property type="molecule type" value="Genomic_DNA"/>
</dbReference>
<dbReference type="SUPFAM" id="SSF47240">
    <property type="entry name" value="Ferritin-like"/>
    <property type="match status" value="1"/>
</dbReference>
<dbReference type="InterPro" id="IPR009078">
    <property type="entry name" value="Ferritin-like_SF"/>
</dbReference>
<name>A0AAE3T8M0_9RHOB</name>
<evidence type="ECO:0000313" key="2">
    <source>
        <dbReference type="Proteomes" id="UP001220964"/>
    </source>
</evidence>
<dbReference type="Gene3D" id="1.20.1260.10">
    <property type="match status" value="1"/>
</dbReference>
<accession>A0AAE3T8M0</accession>
<gene>
    <name evidence="1" type="ORF">P1J78_12540</name>
</gene>
<dbReference type="Pfam" id="PF05974">
    <property type="entry name" value="DUF892"/>
    <property type="match status" value="1"/>
</dbReference>
<dbReference type="Proteomes" id="UP001220964">
    <property type="component" value="Unassembled WGS sequence"/>
</dbReference>
<dbReference type="PANTHER" id="PTHR30565">
    <property type="entry name" value="PROTEIN YCIF"/>
    <property type="match status" value="1"/>
</dbReference>
<evidence type="ECO:0000313" key="1">
    <source>
        <dbReference type="EMBL" id="MDF0601565.1"/>
    </source>
</evidence>
<dbReference type="RefSeq" id="WP_275567706.1">
    <property type="nucleotide sequence ID" value="NZ_JARGYC010000030.1"/>
</dbReference>
<dbReference type="InterPro" id="IPR047114">
    <property type="entry name" value="YciF"/>
</dbReference>
<reference evidence="1" key="1">
    <citation type="submission" date="2023-03" db="EMBL/GenBank/DDBJ databases">
        <title>Multiphase analysis and comparison of six strains from genera Psychromarinibacter, Lutimaribacter, and Maritimibacter, including a novel species: Psychromarinibacter sediminicola sp. nov.</title>
        <authorList>
            <person name="Wang Y.-H."/>
            <person name="Ye M.-Q."/>
            <person name="Du Z.-J."/>
        </authorList>
    </citation>
    <scope>NUCLEOTIDE SEQUENCE</scope>
    <source>
        <strain evidence="1">C21-152</strain>
    </source>
</reference>
<sequence>MQIKDLTALYLSELQEASSFEGQVAGALPELADRASDPALRAFLSDDMPEARLHGERVSGLLEAHGATERHTDGSMQRILGEARDWAAQIDDPSVRDAALIASTQRILHYEMAVYGSLADWAKQLGLSDLETLVAILEEDKRADARLTQIAKDTVNAKAAA</sequence>
<dbReference type="InterPro" id="IPR010287">
    <property type="entry name" value="DUF892_YciF-like"/>
</dbReference>
<protein>
    <submittedName>
        <fullName evidence="1">DUF892 family protein</fullName>
    </submittedName>
</protein>
<dbReference type="InterPro" id="IPR012347">
    <property type="entry name" value="Ferritin-like"/>
</dbReference>